<sequence>MRHLGKESLGYTHTLPFVPNADQTWGGGQEEPVSPPRVSGPRCTRRAGRHCLKDSVKAARRPCDLRSGSVESV</sequence>
<evidence type="ECO:0000256" key="1">
    <source>
        <dbReference type="SAM" id="MobiDB-lite"/>
    </source>
</evidence>
<proteinExistence type="predicted"/>
<accession>A0A448WJX5</accession>
<name>A0A448WJX5_9PLAT</name>
<gene>
    <name evidence="2" type="ORF">PXEA_LOCUS7003</name>
</gene>
<reference evidence="2" key="1">
    <citation type="submission" date="2018-11" db="EMBL/GenBank/DDBJ databases">
        <authorList>
            <consortium name="Pathogen Informatics"/>
        </authorList>
    </citation>
    <scope>NUCLEOTIDE SEQUENCE</scope>
</reference>
<keyword evidence="3" id="KW-1185">Reference proteome</keyword>
<feature type="region of interest" description="Disordered" evidence="1">
    <location>
        <begin position="1"/>
        <end position="45"/>
    </location>
</feature>
<dbReference type="AlphaFoldDB" id="A0A448WJX5"/>
<evidence type="ECO:0000313" key="2">
    <source>
        <dbReference type="EMBL" id="VEL13563.1"/>
    </source>
</evidence>
<organism evidence="2 3">
    <name type="scientific">Protopolystoma xenopodis</name>
    <dbReference type="NCBI Taxonomy" id="117903"/>
    <lineage>
        <taxon>Eukaryota</taxon>
        <taxon>Metazoa</taxon>
        <taxon>Spiralia</taxon>
        <taxon>Lophotrochozoa</taxon>
        <taxon>Platyhelminthes</taxon>
        <taxon>Monogenea</taxon>
        <taxon>Polyopisthocotylea</taxon>
        <taxon>Polystomatidea</taxon>
        <taxon>Polystomatidae</taxon>
        <taxon>Protopolystoma</taxon>
    </lineage>
</organism>
<comment type="caution">
    <text evidence="2">The sequence shown here is derived from an EMBL/GenBank/DDBJ whole genome shotgun (WGS) entry which is preliminary data.</text>
</comment>
<protein>
    <submittedName>
        <fullName evidence="2">Uncharacterized protein</fullName>
    </submittedName>
</protein>
<dbReference type="EMBL" id="CAAALY010018160">
    <property type="protein sequence ID" value="VEL13563.1"/>
    <property type="molecule type" value="Genomic_DNA"/>
</dbReference>
<evidence type="ECO:0000313" key="3">
    <source>
        <dbReference type="Proteomes" id="UP000784294"/>
    </source>
</evidence>
<dbReference type="Proteomes" id="UP000784294">
    <property type="component" value="Unassembled WGS sequence"/>
</dbReference>